<evidence type="ECO:0000313" key="3">
    <source>
        <dbReference type="EMBL" id="KAF1086315.1"/>
    </source>
</evidence>
<evidence type="ECO:0000313" key="4">
    <source>
        <dbReference type="Proteomes" id="UP000798488"/>
    </source>
</evidence>
<dbReference type="Proteomes" id="UP000798488">
    <property type="component" value="Unassembled WGS sequence"/>
</dbReference>
<proteinExistence type="predicted"/>
<dbReference type="InterPro" id="IPR052344">
    <property type="entry name" value="Transposase-related"/>
</dbReference>
<dbReference type="EMBL" id="LSRS01000001">
    <property type="protein sequence ID" value="KAF1086315.1"/>
    <property type="molecule type" value="Genomic_DNA"/>
</dbReference>
<feature type="domain" description="Transposase IS66 C-terminal" evidence="2">
    <location>
        <begin position="214"/>
        <end position="254"/>
    </location>
</feature>
<dbReference type="NCBIfam" id="NF033517">
    <property type="entry name" value="transpos_IS66"/>
    <property type="match status" value="1"/>
</dbReference>
<comment type="caution">
    <text evidence="3">The sequence shown here is derived from an EMBL/GenBank/DDBJ whole genome shotgun (WGS) entry which is preliminary data.</text>
</comment>
<name>A0A9D2WSH8_9FIRM</name>
<reference evidence="3" key="1">
    <citation type="submission" date="2016-02" db="EMBL/GenBank/DDBJ databases">
        <title>Draft Genome Sequence of Sporotomaculum syntrophicum Strain FB, a Syntrophic Benzoate Degrader.</title>
        <authorList>
            <person name="Nobu M.K."/>
            <person name="Narihiro T."/>
            <person name="Qiu Y.-L."/>
            <person name="Ohashi A."/>
            <person name="Liu W.-T."/>
            <person name="Yuji S."/>
        </authorList>
    </citation>
    <scope>NUCLEOTIDE SEQUENCE</scope>
    <source>
        <strain evidence="3">FB</strain>
    </source>
</reference>
<dbReference type="InterPro" id="IPR039552">
    <property type="entry name" value="IS66_C"/>
</dbReference>
<keyword evidence="4" id="KW-1185">Reference proteome</keyword>
<evidence type="ECO:0000259" key="1">
    <source>
        <dbReference type="Pfam" id="PF03050"/>
    </source>
</evidence>
<dbReference type="PANTHER" id="PTHR33678:SF1">
    <property type="entry name" value="BLL1576 PROTEIN"/>
    <property type="match status" value="1"/>
</dbReference>
<dbReference type="Pfam" id="PF03050">
    <property type="entry name" value="DDE_Tnp_IS66"/>
    <property type="match status" value="1"/>
</dbReference>
<sequence length="276" mass="31627">MLREPGKPAQSKSYMWLYRTSGDTGQPIILYEYQPDRKARRPAEFLKGFSGYLHADGYSGYHSLQTQITVVGCWAHARRKFDEALKALSAKDREGSLALRGKRYCDTLFNIEEQLVAYPAAKRYEKRQELAKPVLDAFSAWLIAQKTAPKSAIGKAIYYVKEQWPWLINYLLDGRLEISNNRAERSIKPFVIDRKNFLFANTPKGTQGSAVMFSLIETAKENHLDPYRFLCYVFEAAPNMDLGDPKQLEQLLPWNAPETCKIPPDLGERSQHEKAK</sequence>
<dbReference type="AlphaFoldDB" id="A0A9D2WSH8"/>
<organism evidence="3 4">
    <name type="scientific">Sporotomaculum syntrophicum</name>
    <dbReference type="NCBI Taxonomy" id="182264"/>
    <lineage>
        <taxon>Bacteria</taxon>
        <taxon>Bacillati</taxon>
        <taxon>Bacillota</taxon>
        <taxon>Clostridia</taxon>
        <taxon>Eubacteriales</taxon>
        <taxon>Desulfallaceae</taxon>
        <taxon>Sporotomaculum</taxon>
    </lineage>
</organism>
<evidence type="ECO:0000259" key="2">
    <source>
        <dbReference type="Pfam" id="PF13817"/>
    </source>
</evidence>
<dbReference type="PANTHER" id="PTHR33678">
    <property type="entry name" value="BLL1576 PROTEIN"/>
    <property type="match status" value="1"/>
</dbReference>
<accession>A0A9D2WSH8</accession>
<feature type="domain" description="Transposase IS66 central" evidence="1">
    <location>
        <begin position="4"/>
        <end position="207"/>
    </location>
</feature>
<protein>
    <submittedName>
        <fullName evidence="3">Transposase IS66 family protein</fullName>
    </submittedName>
</protein>
<dbReference type="OrthoDB" id="9760067at2"/>
<dbReference type="Pfam" id="PF13817">
    <property type="entry name" value="DDE_Tnp_IS66_C"/>
    <property type="match status" value="1"/>
</dbReference>
<dbReference type="InterPro" id="IPR004291">
    <property type="entry name" value="Transposase_IS66_central"/>
</dbReference>
<gene>
    <name evidence="3" type="ORF">SPSYN_00032</name>
</gene>